<dbReference type="Pfam" id="PF07714">
    <property type="entry name" value="PK_Tyr_Ser-Thr"/>
    <property type="match status" value="1"/>
</dbReference>
<dbReference type="InterPro" id="IPR051681">
    <property type="entry name" value="Ser/Thr_Kinases-Pseudokinases"/>
</dbReference>
<sequence>MVFNNDFGTALVQALFNGIPIDEEPTIKKSLHDEEMRWRKRIDQVCEGNQDLIDIREAISDVRWKRKMEWRRQKDASDSSTSGPSFPRAAIEDIHDTDVATTSIAEPEDLHSSSLVQLLAIPPESAVVSQEIAALPRTESPQNPSPTRPTLLAHETGEHHVSPATTTPQRHTATRPNNRVQSDLRSQSIPALPDVRCVICNPYIPGPVGHCSELCKEIATITLVLYGKPSSQASRPEFVRSQMKTVQAAIASSVNEKDLMKFCRSSREGQTLLDLMQWILDNQADWPSNPAAAEVHAQIRQRIRKLINKFALESDRLPSSLFLTGVTCHDLNSQYGGSFADITLGQYHSRQVAMKRLRLFQNTSTGDAEKLKKILQMALGLQYLHCEGVVHGDFRAVLSFSPRVILLLKRENQDNVLVDDDDNVCLTDFGLAVLIREAQDSIGYGSTRGGNPRWLSPELIDPELFAEQDQSGRPTFASDIYSFACVCIELYTKQDPFGRQYADGQLTRKVLSGIRPSRPTFLGGEEMDDTLWSLLTRCWATEPENRPTADSLISEISLWSSQKFPEHTRPLVLQDQRPRNESSVHAATPSSLHLTVDAFHSRKRCVVSEKSTWGFRIHKDPTQRQQLQEQERRVRTVIDQACDGSENLSEMRNVWWELRRRNDELIRTVLQVGDVLDAASEPPPQTRSEEVGEFEQGSSSNPVPSGSSPKVVADDFLSTETKGVQEVEVEVKANAETSELNSGCVICKPDNPPTNALGHCSKLCGEIAKITWVICRNPTLQSSKPVFSHAEMKIVHAALGSKSNEEALLANADKHEDGQKILDLMQWMLDSGPKWPSTPLSTVIQAGIRSHLRQLIARFSLESGLLPRSIFLTGVTCEDKDSCHGGAFADISRGVYQDTEVALKRLRIFQLSSSQDRDSLRKVRYSSPSLIGTGHVRPVATLP</sequence>
<dbReference type="InterPro" id="IPR001245">
    <property type="entry name" value="Ser-Thr/Tyr_kinase_cat_dom"/>
</dbReference>
<dbReference type="Gene3D" id="1.10.510.10">
    <property type="entry name" value="Transferase(Phosphotransferase) domain 1"/>
    <property type="match status" value="1"/>
</dbReference>
<accession>A0AAD5UYM0</accession>
<feature type="compositionally biased region" description="Polar residues" evidence="1">
    <location>
        <begin position="163"/>
        <end position="183"/>
    </location>
</feature>
<organism evidence="3 4">
    <name type="scientific">Meripilus lineatus</name>
    <dbReference type="NCBI Taxonomy" id="2056292"/>
    <lineage>
        <taxon>Eukaryota</taxon>
        <taxon>Fungi</taxon>
        <taxon>Dikarya</taxon>
        <taxon>Basidiomycota</taxon>
        <taxon>Agaricomycotina</taxon>
        <taxon>Agaricomycetes</taxon>
        <taxon>Polyporales</taxon>
        <taxon>Meripilaceae</taxon>
        <taxon>Meripilus</taxon>
    </lineage>
</organism>
<dbReference type="PANTHER" id="PTHR44329:SF214">
    <property type="entry name" value="PROTEIN KINASE DOMAIN-CONTAINING PROTEIN"/>
    <property type="match status" value="1"/>
</dbReference>
<evidence type="ECO:0000256" key="1">
    <source>
        <dbReference type="SAM" id="MobiDB-lite"/>
    </source>
</evidence>
<proteinExistence type="predicted"/>
<reference evidence="3" key="1">
    <citation type="submission" date="2022-07" db="EMBL/GenBank/DDBJ databases">
        <title>Genome Sequence of Physisporinus lineatus.</title>
        <authorList>
            <person name="Buettner E."/>
        </authorList>
    </citation>
    <scope>NUCLEOTIDE SEQUENCE</scope>
    <source>
        <strain evidence="3">VT162</strain>
    </source>
</reference>
<evidence type="ECO:0000313" key="3">
    <source>
        <dbReference type="EMBL" id="KAJ3480085.1"/>
    </source>
</evidence>
<evidence type="ECO:0000259" key="2">
    <source>
        <dbReference type="PROSITE" id="PS50011"/>
    </source>
</evidence>
<dbReference type="PANTHER" id="PTHR44329">
    <property type="entry name" value="SERINE/THREONINE-PROTEIN KINASE TNNI3K-RELATED"/>
    <property type="match status" value="1"/>
</dbReference>
<feature type="compositionally biased region" description="Low complexity" evidence="1">
    <location>
        <begin position="698"/>
        <end position="710"/>
    </location>
</feature>
<dbReference type="PROSITE" id="PS50011">
    <property type="entry name" value="PROTEIN_KINASE_DOM"/>
    <property type="match status" value="1"/>
</dbReference>
<evidence type="ECO:0000313" key="4">
    <source>
        <dbReference type="Proteomes" id="UP001212997"/>
    </source>
</evidence>
<comment type="caution">
    <text evidence="3">The sequence shown here is derived from an EMBL/GenBank/DDBJ whole genome shotgun (WGS) entry which is preliminary data.</text>
</comment>
<keyword evidence="4" id="KW-1185">Reference proteome</keyword>
<dbReference type="GO" id="GO:0005524">
    <property type="term" value="F:ATP binding"/>
    <property type="evidence" value="ECO:0007669"/>
    <property type="project" value="InterPro"/>
</dbReference>
<protein>
    <recommendedName>
        <fullName evidence="2">Protein kinase domain-containing protein</fullName>
    </recommendedName>
</protein>
<feature type="domain" description="Protein kinase" evidence="2">
    <location>
        <begin position="224"/>
        <end position="558"/>
    </location>
</feature>
<dbReference type="InterPro" id="IPR011009">
    <property type="entry name" value="Kinase-like_dom_sf"/>
</dbReference>
<gene>
    <name evidence="3" type="ORF">NLI96_g8602</name>
</gene>
<feature type="region of interest" description="Disordered" evidence="1">
    <location>
        <begin position="69"/>
        <end position="91"/>
    </location>
</feature>
<dbReference type="EMBL" id="JANAWD010000397">
    <property type="protein sequence ID" value="KAJ3480085.1"/>
    <property type="molecule type" value="Genomic_DNA"/>
</dbReference>
<dbReference type="InterPro" id="IPR000719">
    <property type="entry name" value="Prot_kinase_dom"/>
</dbReference>
<dbReference type="SUPFAM" id="SSF56112">
    <property type="entry name" value="Protein kinase-like (PK-like)"/>
    <property type="match status" value="1"/>
</dbReference>
<name>A0AAD5UYM0_9APHY</name>
<feature type="region of interest" description="Disordered" evidence="1">
    <location>
        <begin position="132"/>
        <end position="151"/>
    </location>
</feature>
<dbReference type="GO" id="GO:0004674">
    <property type="term" value="F:protein serine/threonine kinase activity"/>
    <property type="evidence" value="ECO:0007669"/>
    <property type="project" value="TreeGrafter"/>
</dbReference>
<dbReference type="AlphaFoldDB" id="A0AAD5UYM0"/>
<feature type="region of interest" description="Disordered" evidence="1">
    <location>
        <begin position="676"/>
        <end position="710"/>
    </location>
</feature>
<feature type="region of interest" description="Disordered" evidence="1">
    <location>
        <begin position="157"/>
        <end position="183"/>
    </location>
</feature>
<dbReference type="Proteomes" id="UP001212997">
    <property type="component" value="Unassembled WGS sequence"/>
</dbReference>